<evidence type="ECO:0000256" key="1">
    <source>
        <dbReference type="ARBA" id="ARBA00001971"/>
    </source>
</evidence>
<gene>
    <name evidence="10" type="ORF">RDB_LOCUS150407</name>
</gene>
<dbReference type="GO" id="GO:0005506">
    <property type="term" value="F:iron ion binding"/>
    <property type="evidence" value="ECO:0007669"/>
    <property type="project" value="InterPro"/>
</dbReference>
<dbReference type="PANTHER" id="PTHR24292">
    <property type="entry name" value="CYTOCHROME P450"/>
    <property type="match status" value="1"/>
</dbReference>
<comment type="caution">
    <text evidence="10">The sequence shown here is derived from an EMBL/GenBank/DDBJ whole genome shotgun (WGS) entry which is preliminary data.</text>
</comment>
<dbReference type="InterPro" id="IPR002401">
    <property type="entry name" value="Cyt_P450_E_grp-I"/>
</dbReference>
<dbReference type="GO" id="GO:0016705">
    <property type="term" value="F:oxidoreductase activity, acting on paired donors, with incorporation or reduction of molecular oxygen"/>
    <property type="evidence" value="ECO:0007669"/>
    <property type="project" value="InterPro"/>
</dbReference>
<comment type="cofactor">
    <cofactor evidence="1 8">
        <name>heme</name>
        <dbReference type="ChEBI" id="CHEBI:30413"/>
    </cofactor>
</comment>
<dbReference type="PRINTS" id="PR00463">
    <property type="entry name" value="EP450I"/>
</dbReference>
<keyword evidence="5" id="KW-0560">Oxidoreductase</keyword>
<sequence>MPESSSRPLETPGAGPSKPRPPPLPISHREHLDPQSPGLRTRTPTRSSSFYQEVELGVYLNSERPEATPRSLQFSSSSSRLRFSTKISPSTTPIVGEILSGPKSVFLANSEWCTDIVTFCSHARLDSGLGQARITHVQARKSHRPPFLHEYLLVFFTAANNQRFVARIDRLGKVKLTSVGGIWTWFSREHRNDTPVGHLPGIRLLFSPMQVISNLIPPTPFVSVGPGHIFSAKYTVFERLKTDIYVGIGLLPPTVEYFVSDPEALKQVFAPRGDFGKHERDYRMITAFGKNLLSADGEEWRRQRKIVAPVFTEKNNQLVHTSAREFMDGVAVRWSKQNSIYIQDVNRDLTMPVMLYVIAKAGFGQDVKLEDDEEIPEGHILTFKQALWEVSHNLLLIMLLPKWALALRARWKYLDIAREELKSYLHEMISSSRTEKLHEGVSVKKRYDLFSQLLYAHDENNTLSEEELIGNTFLFVIAGHETTAHSLALTLGLMAIYLDEQQKLVDQILNLQKEGHECTYDNLPKYTYTLAVWYETLRLYPIAPGLPRRARADTTLVCSSHHAQSPILFDIKEGVRAFIDIPGLHYNPKYWDDPTEFIPSRFLDGSWNRDAFIPFLGGPRACIGRKFAETAAMTVLVNILSRYEVTIDKTRFKSVPGESTLQLRERLLRVETKLTLTPQEIPLVFTPRNPRNTDH</sequence>
<evidence type="ECO:0000313" key="10">
    <source>
        <dbReference type="EMBL" id="CAE6498892.1"/>
    </source>
</evidence>
<feature type="region of interest" description="Disordered" evidence="9">
    <location>
        <begin position="1"/>
        <end position="47"/>
    </location>
</feature>
<dbReference type="AlphaFoldDB" id="A0A8H3HAU7"/>
<dbReference type="InterPro" id="IPR036396">
    <property type="entry name" value="Cyt_P450_sf"/>
</dbReference>
<protein>
    <recommendedName>
        <fullName evidence="12">Cytochrome P450</fullName>
    </recommendedName>
</protein>
<evidence type="ECO:0000256" key="8">
    <source>
        <dbReference type="PIRSR" id="PIRSR602401-1"/>
    </source>
</evidence>
<keyword evidence="7" id="KW-0503">Monooxygenase</keyword>
<keyword evidence="6 8" id="KW-0408">Iron</keyword>
<dbReference type="SUPFAM" id="SSF48264">
    <property type="entry name" value="Cytochrome P450"/>
    <property type="match status" value="1"/>
</dbReference>
<dbReference type="Pfam" id="PF00067">
    <property type="entry name" value="p450"/>
    <property type="match status" value="1"/>
</dbReference>
<keyword evidence="4 8" id="KW-0479">Metal-binding</keyword>
<reference evidence="10" key="1">
    <citation type="submission" date="2021-01" db="EMBL/GenBank/DDBJ databases">
        <authorList>
            <person name="Kaushik A."/>
        </authorList>
    </citation>
    <scope>NUCLEOTIDE SEQUENCE</scope>
    <source>
        <strain evidence="10">AG4-R118</strain>
    </source>
</reference>
<evidence type="ECO:0000313" key="11">
    <source>
        <dbReference type="Proteomes" id="UP000663888"/>
    </source>
</evidence>
<dbReference type="PANTHER" id="PTHR24292:SF102">
    <property type="entry name" value="CYTOCHROME P450 FAMILY-RELATED"/>
    <property type="match status" value="1"/>
</dbReference>
<dbReference type="Proteomes" id="UP000663888">
    <property type="component" value="Unassembled WGS sequence"/>
</dbReference>
<dbReference type="GO" id="GO:0004497">
    <property type="term" value="F:monooxygenase activity"/>
    <property type="evidence" value="ECO:0007669"/>
    <property type="project" value="UniProtKB-KW"/>
</dbReference>
<keyword evidence="3 8" id="KW-0349">Heme</keyword>
<proteinExistence type="inferred from homology"/>
<dbReference type="InterPro" id="IPR001128">
    <property type="entry name" value="Cyt_P450"/>
</dbReference>
<evidence type="ECO:0008006" key="12">
    <source>
        <dbReference type="Google" id="ProtNLM"/>
    </source>
</evidence>
<dbReference type="PRINTS" id="PR00385">
    <property type="entry name" value="P450"/>
</dbReference>
<evidence type="ECO:0000256" key="3">
    <source>
        <dbReference type="ARBA" id="ARBA00022617"/>
    </source>
</evidence>
<comment type="similarity">
    <text evidence="2">Belongs to the cytochrome P450 family.</text>
</comment>
<name>A0A8H3HAU7_9AGAM</name>
<dbReference type="Gene3D" id="1.10.630.10">
    <property type="entry name" value="Cytochrome P450"/>
    <property type="match status" value="1"/>
</dbReference>
<dbReference type="InterPro" id="IPR050476">
    <property type="entry name" value="Insect_CytP450_Detox"/>
</dbReference>
<dbReference type="GO" id="GO:0020037">
    <property type="term" value="F:heme binding"/>
    <property type="evidence" value="ECO:0007669"/>
    <property type="project" value="InterPro"/>
</dbReference>
<dbReference type="EMBL" id="CAJMWX010001609">
    <property type="protein sequence ID" value="CAE6498892.1"/>
    <property type="molecule type" value="Genomic_DNA"/>
</dbReference>
<evidence type="ECO:0000256" key="2">
    <source>
        <dbReference type="ARBA" id="ARBA00010617"/>
    </source>
</evidence>
<organism evidence="10 11">
    <name type="scientific">Rhizoctonia solani</name>
    <dbReference type="NCBI Taxonomy" id="456999"/>
    <lineage>
        <taxon>Eukaryota</taxon>
        <taxon>Fungi</taxon>
        <taxon>Dikarya</taxon>
        <taxon>Basidiomycota</taxon>
        <taxon>Agaricomycotina</taxon>
        <taxon>Agaricomycetes</taxon>
        <taxon>Cantharellales</taxon>
        <taxon>Ceratobasidiaceae</taxon>
        <taxon>Rhizoctonia</taxon>
    </lineage>
</organism>
<evidence type="ECO:0000256" key="5">
    <source>
        <dbReference type="ARBA" id="ARBA00023002"/>
    </source>
</evidence>
<accession>A0A8H3HAU7</accession>
<evidence type="ECO:0000256" key="7">
    <source>
        <dbReference type="ARBA" id="ARBA00023033"/>
    </source>
</evidence>
<evidence type="ECO:0000256" key="6">
    <source>
        <dbReference type="ARBA" id="ARBA00023004"/>
    </source>
</evidence>
<feature type="binding site" description="axial binding residue" evidence="8">
    <location>
        <position position="622"/>
    </location>
    <ligand>
        <name>heme</name>
        <dbReference type="ChEBI" id="CHEBI:30413"/>
    </ligand>
    <ligandPart>
        <name>Fe</name>
        <dbReference type="ChEBI" id="CHEBI:18248"/>
    </ligandPart>
</feature>
<evidence type="ECO:0000256" key="4">
    <source>
        <dbReference type="ARBA" id="ARBA00022723"/>
    </source>
</evidence>
<evidence type="ECO:0000256" key="9">
    <source>
        <dbReference type="SAM" id="MobiDB-lite"/>
    </source>
</evidence>